<evidence type="ECO:0000313" key="6">
    <source>
        <dbReference type="Proteomes" id="UP001183410"/>
    </source>
</evidence>
<evidence type="ECO:0000313" key="5">
    <source>
        <dbReference type="EMBL" id="MDT0268062.1"/>
    </source>
</evidence>
<dbReference type="InterPro" id="IPR029063">
    <property type="entry name" value="SAM-dependent_MTases_sf"/>
</dbReference>
<dbReference type="Gene3D" id="3.40.50.150">
    <property type="entry name" value="Vaccinia Virus protein VP39"/>
    <property type="match status" value="1"/>
</dbReference>
<dbReference type="EC" id="2.1.1.-" evidence="5"/>
<reference evidence="6" key="1">
    <citation type="submission" date="2023-07" db="EMBL/GenBank/DDBJ databases">
        <title>30 novel species of actinomycetes from the DSMZ collection.</title>
        <authorList>
            <person name="Nouioui I."/>
        </authorList>
    </citation>
    <scope>NUCLEOTIDE SEQUENCE [LARGE SCALE GENOMIC DNA]</scope>
    <source>
        <strain evidence="6">DSM 44915</strain>
    </source>
</reference>
<dbReference type="Pfam" id="PF13649">
    <property type="entry name" value="Methyltransf_25"/>
    <property type="match status" value="1"/>
</dbReference>
<dbReference type="PANTHER" id="PTHR43464:SF19">
    <property type="entry name" value="UBIQUINONE BIOSYNTHESIS O-METHYLTRANSFERASE, MITOCHONDRIAL"/>
    <property type="match status" value="1"/>
</dbReference>
<dbReference type="EMBL" id="JAVREO010000009">
    <property type="protein sequence ID" value="MDT0268062.1"/>
    <property type="molecule type" value="Genomic_DNA"/>
</dbReference>
<name>A0ABU2JSV1_9ACTN</name>
<protein>
    <submittedName>
        <fullName evidence="5">Class I SAM-dependent methyltransferase</fullName>
        <ecNumber evidence="5">2.1.1.-</ecNumber>
    </submittedName>
</protein>
<evidence type="ECO:0000256" key="3">
    <source>
        <dbReference type="ARBA" id="ARBA00022691"/>
    </source>
</evidence>
<dbReference type="SUPFAM" id="SSF53335">
    <property type="entry name" value="S-adenosyl-L-methionine-dependent methyltransferases"/>
    <property type="match status" value="1"/>
</dbReference>
<dbReference type="Proteomes" id="UP001183410">
    <property type="component" value="Unassembled WGS sequence"/>
</dbReference>
<keyword evidence="6" id="KW-1185">Reference proteome</keyword>
<keyword evidence="1 5" id="KW-0489">Methyltransferase</keyword>
<organism evidence="5 6">
    <name type="scientific">Streptomyces chisholmiae</name>
    <dbReference type="NCBI Taxonomy" id="3075540"/>
    <lineage>
        <taxon>Bacteria</taxon>
        <taxon>Bacillati</taxon>
        <taxon>Actinomycetota</taxon>
        <taxon>Actinomycetes</taxon>
        <taxon>Kitasatosporales</taxon>
        <taxon>Streptomycetaceae</taxon>
        <taxon>Streptomyces</taxon>
    </lineage>
</organism>
<sequence>MYDAQFAAVYDHIYRTLNDYSELAQMVVDLAVEHGANTGGSLLDVGCGTGEHLRYLRKDFDVVGIDLSQPMVDLAREKQPDLEIHQGDMCDFDLGRTFDVICSMFSSIGYLSTVEQLNDAVASMARHLAPGGVLVVEPWVVRERWTGGQLAHLTVERDDLVLQRMGQWHTEGPISKVDMHYLLSGPDGVRHFVNEQRLRLYSLDEYQEAFRLAGLNGRLLLDRGKADRGVFVATREG</sequence>
<feature type="domain" description="Methyltransferase" evidence="4">
    <location>
        <begin position="43"/>
        <end position="132"/>
    </location>
</feature>
<accession>A0ABU2JSV1</accession>
<proteinExistence type="predicted"/>
<dbReference type="CDD" id="cd02440">
    <property type="entry name" value="AdoMet_MTases"/>
    <property type="match status" value="1"/>
</dbReference>
<dbReference type="GO" id="GO:0032259">
    <property type="term" value="P:methylation"/>
    <property type="evidence" value="ECO:0007669"/>
    <property type="project" value="UniProtKB-KW"/>
</dbReference>
<dbReference type="GO" id="GO:0008168">
    <property type="term" value="F:methyltransferase activity"/>
    <property type="evidence" value="ECO:0007669"/>
    <property type="project" value="UniProtKB-KW"/>
</dbReference>
<comment type="caution">
    <text evidence="5">The sequence shown here is derived from an EMBL/GenBank/DDBJ whole genome shotgun (WGS) entry which is preliminary data.</text>
</comment>
<evidence type="ECO:0000256" key="1">
    <source>
        <dbReference type="ARBA" id="ARBA00022603"/>
    </source>
</evidence>
<evidence type="ECO:0000256" key="2">
    <source>
        <dbReference type="ARBA" id="ARBA00022679"/>
    </source>
</evidence>
<dbReference type="Gene3D" id="2.20.130.10">
    <property type="entry name" value="CAC2371-like domains"/>
    <property type="match status" value="1"/>
</dbReference>
<evidence type="ECO:0000259" key="4">
    <source>
        <dbReference type="Pfam" id="PF13649"/>
    </source>
</evidence>
<dbReference type="InterPro" id="IPR041698">
    <property type="entry name" value="Methyltransf_25"/>
</dbReference>
<gene>
    <name evidence="5" type="ORF">RM844_17410</name>
</gene>
<keyword evidence="3" id="KW-0949">S-adenosyl-L-methionine</keyword>
<dbReference type="PANTHER" id="PTHR43464">
    <property type="entry name" value="METHYLTRANSFERASE"/>
    <property type="match status" value="1"/>
</dbReference>
<dbReference type="RefSeq" id="WP_311668145.1">
    <property type="nucleotide sequence ID" value="NZ_JAVREO010000009.1"/>
</dbReference>
<keyword evidence="2 5" id="KW-0808">Transferase</keyword>